<dbReference type="Gene3D" id="1.20.1260.10">
    <property type="match status" value="2"/>
</dbReference>
<dbReference type="STRING" id="36844.SAMN04488501_105183"/>
<proteinExistence type="predicted"/>
<dbReference type="EMBL" id="LHUR01000005">
    <property type="protein sequence ID" value="KOA21372.1"/>
    <property type="molecule type" value="Genomic_DNA"/>
</dbReference>
<dbReference type="SUPFAM" id="SSF47240">
    <property type="entry name" value="Ferritin-like"/>
    <property type="match status" value="1"/>
</dbReference>
<dbReference type="GO" id="GO:0016491">
    <property type="term" value="F:oxidoreductase activity"/>
    <property type="evidence" value="ECO:0007669"/>
    <property type="project" value="InterPro"/>
</dbReference>
<dbReference type="InterPro" id="IPR009078">
    <property type="entry name" value="Ferritin-like_SF"/>
</dbReference>
<keyword evidence="3" id="KW-1185">Reference proteome</keyword>
<protein>
    <submittedName>
        <fullName evidence="2">Rubrerythrin</fullName>
    </submittedName>
</protein>
<dbReference type="PATRIC" id="fig|1121318.3.peg.42"/>
<dbReference type="InterPro" id="IPR003251">
    <property type="entry name" value="Rr_diiron-bd_dom"/>
</dbReference>
<reference evidence="3" key="1">
    <citation type="submission" date="2015-08" db="EMBL/GenBank/DDBJ databases">
        <title>Genome sequence of the strict anaerobe Clostridium homopropionicum LuHBu1 (DSM 5847T).</title>
        <authorList>
            <person name="Poehlein A."/>
            <person name="Beck M."/>
            <person name="Schiel-Bengelsdorf B."/>
            <person name="Bengelsdorf F.R."/>
            <person name="Daniel R."/>
            <person name="Duerre P."/>
        </authorList>
    </citation>
    <scope>NUCLEOTIDE SEQUENCE [LARGE SCALE GENOMIC DNA]</scope>
    <source>
        <strain evidence="3">DSM 5847</strain>
    </source>
</reference>
<comment type="caution">
    <text evidence="2">The sequence shown here is derived from an EMBL/GenBank/DDBJ whole genome shotgun (WGS) entry which is preliminary data.</text>
</comment>
<dbReference type="RefSeq" id="WP_052219659.1">
    <property type="nucleotide sequence ID" value="NZ_LHUR01000005.1"/>
</dbReference>
<name>A0A0L6ZEJ1_9CLOT</name>
<dbReference type="AlphaFoldDB" id="A0A0L6ZEJ1"/>
<feature type="domain" description="Rubrerythrin diiron-binding" evidence="1">
    <location>
        <begin position="66"/>
        <end position="181"/>
    </location>
</feature>
<sequence>MNGLKCVICGMNINDKNYNLNNYAFFNTNSKEEILYCPFCGAGKKYLIEEESIEIRNILLDEYTKKVLENAMKLETFNGDFYSEAAQMAKDERTSKIFRDLSKIEYMHARVHKSLGGFKESPKLIKVDYSKYNNDELLFKLAKQKEEHAVAFYNKYYSNVCSDYIREIFEALIEVEEEHIELTSF</sequence>
<dbReference type="InterPro" id="IPR012347">
    <property type="entry name" value="Ferritin-like"/>
</dbReference>
<gene>
    <name evidence="2" type="ORF">CLHOM_00430</name>
</gene>
<evidence type="ECO:0000313" key="2">
    <source>
        <dbReference type="EMBL" id="KOA21372.1"/>
    </source>
</evidence>
<dbReference type="Proteomes" id="UP000037043">
    <property type="component" value="Unassembled WGS sequence"/>
</dbReference>
<organism evidence="2 3">
    <name type="scientific">Clostridium homopropionicum DSM 5847</name>
    <dbReference type="NCBI Taxonomy" id="1121318"/>
    <lineage>
        <taxon>Bacteria</taxon>
        <taxon>Bacillati</taxon>
        <taxon>Bacillota</taxon>
        <taxon>Clostridia</taxon>
        <taxon>Eubacteriales</taxon>
        <taxon>Clostridiaceae</taxon>
        <taxon>Clostridium</taxon>
    </lineage>
</organism>
<dbReference type="Pfam" id="PF02915">
    <property type="entry name" value="Rubrerythrin"/>
    <property type="match status" value="1"/>
</dbReference>
<dbReference type="GO" id="GO:0046872">
    <property type="term" value="F:metal ion binding"/>
    <property type="evidence" value="ECO:0007669"/>
    <property type="project" value="InterPro"/>
</dbReference>
<evidence type="ECO:0000259" key="1">
    <source>
        <dbReference type="Pfam" id="PF02915"/>
    </source>
</evidence>
<accession>A0A0L6ZEJ1</accession>
<evidence type="ECO:0000313" key="3">
    <source>
        <dbReference type="Proteomes" id="UP000037043"/>
    </source>
</evidence>